<reference evidence="3 4" key="1">
    <citation type="submission" date="2018-03" db="EMBL/GenBank/DDBJ databases">
        <title>The draft genome of Sphingosinicella sp. GL-C-18.</title>
        <authorList>
            <person name="Liu L."/>
            <person name="Li L."/>
            <person name="Liang L."/>
            <person name="Zhang X."/>
            <person name="Wang T."/>
        </authorList>
    </citation>
    <scope>NUCLEOTIDE SEQUENCE [LARGE SCALE GENOMIC DNA]</scope>
    <source>
        <strain evidence="3 4">GL-C-18</strain>
    </source>
</reference>
<protein>
    <submittedName>
        <fullName evidence="3">DUF1080 domain-containing protein</fullName>
    </submittedName>
</protein>
<proteinExistence type="predicted"/>
<evidence type="ECO:0000313" key="4">
    <source>
        <dbReference type="Proteomes" id="UP000241167"/>
    </source>
</evidence>
<keyword evidence="4" id="KW-1185">Reference proteome</keyword>
<feature type="chain" id="PRO_5015194152" evidence="1">
    <location>
        <begin position="19"/>
        <end position="307"/>
    </location>
</feature>
<accession>A0A2P7QJX7</accession>
<comment type="caution">
    <text evidence="3">The sequence shown here is derived from an EMBL/GenBank/DDBJ whole genome shotgun (WGS) entry which is preliminary data.</text>
</comment>
<evidence type="ECO:0000259" key="2">
    <source>
        <dbReference type="Pfam" id="PF06439"/>
    </source>
</evidence>
<dbReference type="Proteomes" id="UP000241167">
    <property type="component" value="Unassembled WGS sequence"/>
</dbReference>
<gene>
    <name evidence="3" type="ORF">C7I55_17720</name>
</gene>
<feature type="signal peptide" evidence="1">
    <location>
        <begin position="1"/>
        <end position="18"/>
    </location>
</feature>
<dbReference type="Pfam" id="PF06439">
    <property type="entry name" value="3keto-disac_hyd"/>
    <property type="match status" value="1"/>
</dbReference>
<evidence type="ECO:0000256" key="1">
    <source>
        <dbReference type="SAM" id="SignalP"/>
    </source>
</evidence>
<dbReference type="InterPro" id="IPR010496">
    <property type="entry name" value="AL/BT2_dom"/>
</dbReference>
<feature type="domain" description="3-keto-alpha-glucoside-1,2-lyase/3-keto-2-hydroxy-glucal hydratase" evidence="2">
    <location>
        <begin position="51"/>
        <end position="295"/>
    </location>
</feature>
<sequence length="307" mass="33480">MLVGLCLGLGVAAASAHAQMSPEQAQAIAGDPAHVPQSLRLVDVPKPTGPAIALLNGRDLNDWQTWLGYRDPALTYLDKPGAKPIGAGQGSMFKMVEVDGGPALYVNGETWGSIVHNKKFSNYHLRLEYKWGAQRYAPRVDQPHNNGLLYHSGGTPGGVYGTWMPAVEFEIMLGSVGMVVPVGTHIGVRTSVGYDPKIIYPHRRYMVGGRTIDVAQPAWNVEASTDPERPVGEWNTVDLYVLGDRAIHVLNGVPVMEVHDLSIRDRKTGKKRPLTSGRIQFQSEGAETYFRNVTVEPIAALPRVVKD</sequence>
<dbReference type="OrthoDB" id="259356at2"/>
<dbReference type="GO" id="GO:0016787">
    <property type="term" value="F:hydrolase activity"/>
    <property type="evidence" value="ECO:0007669"/>
    <property type="project" value="InterPro"/>
</dbReference>
<dbReference type="EMBL" id="PXYI01000006">
    <property type="protein sequence ID" value="PSJ38295.1"/>
    <property type="molecule type" value="Genomic_DNA"/>
</dbReference>
<name>A0A2P7QJX7_9SPHN</name>
<organism evidence="3 4">
    <name type="scientific">Allosphingosinicella deserti</name>
    <dbReference type="NCBI Taxonomy" id="2116704"/>
    <lineage>
        <taxon>Bacteria</taxon>
        <taxon>Pseudomonadati</taxon>
        <taxon>Pseudomonadota</taxon>
        <taxon>Alphaproteobacteria</taxon>
        <taxon>Sphingomonadales</taxon>
        <taxon>Sphingomonadaceae</taxon>
        <taxon>Allosphingosinicella</taxon>
    </lineage>
</organism>
<dbReference type="Gene3D" id="2.60.120.560">
    <property type="entry name" value="Exo-inulinase, domain 1"/>
    <property type="match status" value="1"/>
</dbReference>
<dbReference type="AlphaFoldDB" id="A0A2P7QJX7"/>
<keyword evidence="1" id="KW-0732">Signal</keyword>
<evidence type="ECO:0000313" key="3">
    <source>
        <dbReference type="EMBL" id="PSJ38295.1"/>
    </source>
</evidence>